<reference evidence="3 4" key="1">
    <citation type="submission" date="2018-07" db="EMBL/GenBank/DDBJ databases">
        <title>Genome sequencing of Runella.</title>
        <authorList>
            <person name="Baek M.-G."/>
            <person name="Yi H."/>
        </authorList>
    </citation>
    <scope>NUCLEOTIDE SEQUENCE [LARGE SCALE GENOMIC DNA]</scope>
    <source>
        <strain evidence="3 4">HYN0085</strain>
    </source>
</reference>
<dbReference type="KEGG" id="run:DR864_20530"/>
<accession>A0A344TMU4</accession>
<dbReference type="Proteomes" id="UP000251993">
    <property type="component" value="Chromosome"/>
</dbReference>
<gene>
    <name evidence="3" type="ORF">DR864_20530</name>
</gene>
<evidence type="ECO:0000313" key="3">
    <source>
        <dbReference type="EMBL" id="AXE19965.1"/>
    </source>
</evidence>
<keyword evidence="2" id="KW-0812">Transmembrane</keyword>
<sequence length="222" mass="25647">MKDKLQRFVRDNREAFDVHEPSDDLWSRLSEKLPKAEEITPAGEHILPEVPTKETSQETVLNQIVHEDFQNGGSYNPFFRKVSKNLNWRIAASIALVVGLGWVGYRVNQNYGVTEAPEVAFSNPGYAKQVTQYTQLIDNKRAELRQMTESDPALYKEFAVELDQLERSYQNLKADLPKNPNQETVIQAMIQNLQWQIDLLNQQLDIIQRIKNKNNHANDKLI</sequence>
<name>A0A344TMU4_9BACT</name>
<evidence type="ECO:0000256" key="2">
    <source>
        <dbReference type="SAM" id="Phobius"/>
    </source>
</evidence>
<keyword evidence="2" id="KW-0472">Membrane</keyword>
<protein>
    <recommendedName>
        <fullName evidence="5">Anti-sigma factor</fullName>
    </recommendedName>
</protein>
<dbReference type="AlphaFoldDB" id="A0A344TMU4"/>
<feature type="coiled-coil region" evidence="1">
    <location>
        <begin position="130"/>
        <end position="220"/>
    </location>
</feature>
<keyword evidence="2" id="KW-1133">Transmembrane helix</keyword>
<dbReference type="OrthoDB" id="1120747at2"/>
<keyword evidence="1" id="KW-0175">Coiled coil</keyword>
<keyword evidence="4" id="KW-1185">Reference proteome</keyword>
<feature type="transmembrane region" description="Helical" evidence="2">
    <location>
        <begin position="86"/>
        <end position="105"/>
    </location>
</feature>
<evidence type="ECO:0008006" key="5">
    <source>
        <dbReference type="Google" id="ProtNLM"/>
    </source>
</evidence>
<dbReference type="RefSeq" id="WP_114068731.1">
    <property type="nucleotide sequence ID" value="NZ_CP030850.1"/>
</dbReference>
<proteinExistence type="predicted"/>
<organism evidence="3 4">
    <name type="scientific">Runella rosea</name>
    <dbReference type="NCBI Taxonomy" id="2259595"/>
    <lineage>
        <taxon>Bacteria</taxon>
        <taxon>Pseudomonadati</taxon>
        <taxon>Bacteroidota</taxon>
        <taxon>Cytophagia</taxon>
        <taxon>Cytophagales</taxon>
        <taxon>Spirosomataceae</taxon>
        <taxon>Runella</taxon>
    </lineage>
</organism>
<dbReference type="EMBL" id="CP030850">
    <property type="protein sequence ID" value="AXE19965.1"/>
    <property type="molecule type" value="Genomic_DNA"/>
</dbReference>
<evidence type="ECO:0000313" key="4">
    <source>
        <dbReference type="Proteomes" id="UP000251993"/>
    </source>
</evidence>
<evidence type="ECO:0000256" key="1">
    <source>
        <dbReference type="SAM" id="Coils"/>
    </source>
</evidence>